<protein>
    <recommendedName>
        <fullName evidence="1">Arm-like repeat domain-containing protein</fullName>
    </recommendedName>
</protein>
<accession>A0ABQ7KG51</accession>
<feature type="domain" description="Arm-like repeat" evidence="1">
    <location>
        <begin position="26"/>
        <end position="311"/>
    </location>
</feature>
<sequence>MVEEFVQDATKDSTKIAKIAALGPGLVQLVQSSSPGYLDADDLIKILRILRIRLEGTHGQSSEHSFHLTLAVSRLLDVMAEHKVQDVNRVEDHEPLTGILSGLKGSSDPYLMYQACYAFQAMQYVPDDETALQAVLRHSSGVASGLIKVSALMKLDLEAIVEGLGDLQETLGGVFGVASTAYGGICSVMKSGRGVMDGLKEGYGSGKKRPWYAAIRSAYALAQTGQLKDVNILIHKAPCRRDPLFQWGICQLLGEVAFDSVRDVAVRHQATNLLGDLYKNDSEWGQDEHVKTWILNIIHQLSTTADQDVNTNARKPPSSAIKIAITHRVLAIPDVEYDLYKLKLQRLEEHSRGIYIPPQAKPSLQASDDALFPLMEKALEFLAGHRQYGPIPLYINLPTIDDPEHELIEKQLQYHNFSEDQIQMKLHRQFILICDGYDESQLKTDIHTTNHFNQPGQWKVKIVISCRVQYLGHDYRSRFQPQSADRYQRTPLDNFQEAVVAAFTRAQIQQYVDEYVKELPAVDPIRERPSWTPDEYMDKLVNIPKLLDLVSNPFLLTLSLDALPSVVAAEKDLSSIRITRVQLYDTFVRRWLKVNRMRLEASPLSEEERSELDMLIEDNFFYHGIHYQKDLAIAIFIDNAGNPIVKCTHLRDKNTWKVEFFSPSGLPKLLRESSTVKRSGAFFRFLHRSLLEYFYSRTIYDPIDHDTIADDDLNMLG</sequence>
<comment type="caution">
    <text evidence="2">The sequence shown here is derived from an EMBL/GenBank/DDBJ whole genome shotgun (WGS) entry which is preliminary data.</text>
</comment>
<dbReference type="Pfam" id="PF23948">
    <property type="entry name" value="ARM_5"/>
    <property type="match status" value="1"/>
</dbReference>
<evidence type="ECO:0000313" key="2">
    <source>
        <dbReference type="EMBL" id="KAG0298172.1"/>
    </source>
</evidence>
<organism evidence="2 3">
    <name type="scientific">Linnemannia gamsii</name>
    <dbReference type="NCBI Taxonomy" id="64522"/>
    <lineage>
        <taxon>Eukaryota</taxon>
        <taxon>Fungi</taxon>
        <taxon>Fungi incertae sedis</taxon>
        <taxon>Mucoromycota</taxon>
        <taxon>Mortierellomycotina</taxon>
        <taxon>Mortierellomycetes</taxon>
        <taxon>Mortierellales</taxon>
        <taxon>Mortierellaceae</taxon>
        <taxon>Linnemannia</taxon>
    </lineage>
</organism>
<evidence type="ECO:0000313" key="3">
    <source>
        <dbReference type="Proteomes" id="UP001194696"/>
    </source>
</evidence>
<reference evidence="2 3" key="1">
    <citation type="journal article" date="2020" name="Fungal Divers.">
        <title>Resolving the Mortierellaceae phylogeny through synthesis of multi-gene phylogenetics and phylogenomics.</title>
        <authorList>
            <person name="Vandepol N."/>
            <person name="Liber J."/>
            <person name="Desiro A."/>
            <person name="Na H."/>
            <person name="Kennedy M."/>
            <person name="Barry K."/>
            <person name="Grigoriev I.V."/>
            <person name="Miller A.N."/>
            <person name="O'Donnell K."/>
            <person name="Stajich J.E."/>
            <person name="Bonito G."/>
        </authorList>
    </citation>
    <scope>NUCLEOTIDE SEQUENCE [LARGE SCALE GENOMIC DNA]</scope>
    <source>
        <strain evidence="2 3">AD045</strain>
    </source>
</reference>
<dbReference type="EMBL" id="JAAAIM010000013">
    <property type="protein sequence ID" value="KAG0298172.1"/>
    <property type="molecule type" value="Genomic_DNA"/>
</dbReference>
<evidence type="ECO:0000259" key="1">
    <source>
        <dbReference type="Pfam" id="PF23948"/>
    </source>
</evidence>
<gene>
    <name evidence="2" type="ORF">BGZ96_001717</name>
</gene>
<name>A0ABQ7KG51_9FUNG</name>
<proteinExistence type="predicted"/>
<dbReference type="InterPro" id="IPR056251">
    <property type="entry name" value="Arm_rpt_dom"/>
</dbReference>
<dbReference type="Proteomes" id="UP001194696">
    <property type="component" value="Unassembled WGS sequence"/>
</dbReference>
<keyword evidence="3" id="KW-1185">Reference proteome</keyword>